<gene>
    <name evidence="1" type="ORF">pipiens_018051</name>
</gene>
<proteinExistence type="predicted"/>
<feature type="non-terminal residue" evidence="1">
    <location>
        <position position="1"/>
    </location>
</feature>
<dbReference type="AlphaFoldDB" id="A0ABD1CDM6"/>
<reference evidence="1 2" key="1">
    <citation type="submission" date="2024-05" db="EMBL/GenBank/DDBJ databases">
        <title>Culex pipiens pipiens assembly and annotation.</title>
        <authorList>
            <person name="Alout H."/>
            <person name="Durand T."/>
        </authorList>
    </citation>
    <scope>NUCLEOTIDE SEQUENCE [LARGE SCALE GENOMIC DNA]</scope>
    <source>
        <strain evidence="1">HA-2024</strain>
        <tissue evidence="1">Whole body</tissue>
    </source>
</reference>
<evidence type="ECO:0000313" key="2">
    <source>
        <dbReference type="Proteomes" id="UP001562425"/>
    </source>
</evidence>
<comment type="caution">
    <text evidence="1">The sequence shown here is derived from an EMBL/GenBank/DDBJ whole genome shotgun (WGS) entry which is preliminary data.</text>
</comment>
<dbReference type="EMBL" id="JBEHCU010013296">
    <property type="protein sequence ID" value="KAL1374500.1"/>
    <property type="molecule type" value="Genomic_DNA"/>
</dbReference>
<organism evidence="1 2">
    <name type="scientific">Culex pipiens pipiens</name>
    <name type="common">Northern house mosquito</name>
    <dbReference type="NCBI Taxonomy" id="38569"/>
    <lineage>
        <taxon>Eukaryota</taxon>
        <taxon>Metazoa</taxon>
        <taxon>Ecdysozoa</taxon>
        <taxon>Arthropoda</taxon>
        <taxon>Hexapoda</taxon>
        <taxon>Insecta</taxon>
        <taxon>Pterygota</taxon>
        <taxon>Neoptera</taxon>
        <taxon>Endopterygota</taxon>
        <taxon>Diptera</taxon>
        <taxon>Nematocera</taxon>
        <taxon>Culicoidea</taxon>
        <taxon>Culicidae</taxon>
        <taxon>Culicinae</taxon>
        <taxon>Culicini</taxon>
        <taxon>Culex</taxon>
        <taxon>Culex</taxon>
    </lineage>
</organism>
<protein>
    <recommendedName>
        <fullName evidence="3">Transposase</fullName>
    </recommendedName>
</protein>
<dbReference type="Proteomes" id="UP001562425">
    <property type="component" value="Unassembled WGS sequence"/>
</dbReference>
<accession>A0ABD1CDM6</accession>
<name>A0ABD1CDM6_CULPP</name>
<evidence type="ECO:0008006" key="3">
    <source>
        <dbReference type="Google" id="ProtNLM"/>
    </source>
</evidence>
<keyword evidence="2" id="KW-1185">Reference proteome</keyword>
<evidence type="ECO:0000313" key="1">
    <source>
        <dbReference type="EMBL" id="KAL1374500.1"/>
    </source>
</evidence>
<sequence length="117" mass="13045">VGCDVVLDQEKFANASINAANQHDLFRKRNIGPAVEDASIRQERPPHLRPETIHPAMRERGRAIPHVGSVQTERPQSAPRIVEGRVIVKCTEGMALFLGSSLGENGLTRWWRQMALV</sequence>